<sequence length="346" mass="39390">MVQGGVVEIPPNFVPLEHVCRALKNADCRTPVIFFYEDGDPFLSLCKIAREMQSAVWHFDLAVIKSIQNVMDYIDVGTKNGDWVLISHCEEVEQHLFREVALRVFLLKPEPKKYPRREFFRCLFCVEKAFELEGNAMTPFPPVLLKNSIISRRVDESSSKWCLKLPSDAKYREIEELKRERRRAAGRDSDSETDLSEDDRLSGKWFHRSVELNKAADESPVTMAEGEMQAALDEEDVETIKILIADGKIDVSKVIKFGMTPLQYACSTQKVKAAKCLLECGADPNQPRQSDGRPPIFMALEDESLVEALVKHGADLFKTFQGWRLDAHPDTSPPIARMIKKLRQSM</sequence>
<dbReference type="Gene3D" id="3.40.50.300">
    <property type="entry name" value="P-loop containing nucleotide triphosphate hydrolases"/>
    <property type="match status" value="1"/>
</dbReference>
<dbReference type="VEuPathDB" id="TriTrypDB:TcCLB.452283.4"/>
<dbReference type="SMART" id="SM00248">
    <property type="entry name" value="ANK"/>
    <property type="match status" value="2"/>
</dbReference>
<dbReference type="InterPro" id="IPR002110">
    <property type="entry name" value="Ankyrin_rpt"/>
</dbReference>
<dbReference type="VEuPathDB" id="TriTrypDB:ECC02_002699"/>
<dbReference type="InterPro" id="IPR036770">
    <property type="entry name" value="Ankyrin_rpt-contain_sf"/>
</dbReference>
<keyword evidence="2 3" id="KW-0040">ANK repeat</keyword>
<dbReference type="EMBL" id="PRFC01000001">
    <property type="protein sequence ID" value="PWV22204.1"/>
    <property type="molecule type" value="Genomic_DNA"/>
</dbReference>
<gene>
    <name evidence="4" type="ORF">C3747_1g393</name>
</gene>
<evidence type="ECO:0000256" key="2">
    <source>
        <dbReference type="ARBA" id="ARBA00023043"/>
    </source>
</evidence>
<dbReference type="VEuPathDB" id="TriTrypDB:Tc_MARK_4263"/>
<dbReference type="Gene3D" id="1.25.40.20">
    <property type="entry name" value="Ankyrin repeat-containing domain"/>
    <property type="match status" value="1"/>
</dbReference>
<organism evidence="4 5">
    <name type="scientific">Trypanosoma cruzi</name>
    <dbReference type="NCBI Taxonomy" id="5693"/>
    <lineage>
        <taxon>Eukaryota</taxon>
        <taxon>Discoba</taxon>
        <taxon>Euglenozoa</taxon>
        <taxon>Kinetoplastea</taxon>
        <taxon>Metakinetoplastina</taxon>
        <taxon>Trypanosomatida</taxon>
        <taxon>Trypanosomatidae</taxon>
        <taxon>Trypanosoma</taxon>
        <taxon>Schizotrypanum</taxon>
    </lineage>
</organism>
<dbReference type="Pfam" id="PF12796">
    <property type="entry name" value="Ank_2"/>
    <property type="match status" value="1"/>
</dbReference>
<dbReference type="PROSITE" id="PS50297">
    <property type="entry name" value="ANK_REP_REGION"/>
    <property type="match status" value="1"/>
</dbReference>
<dbReference type="SUPFAM" id="SSF48403">
    <property type="entry name" value="Ankyrin repeat"/>
    <property type="match status" value="1"/>
</dbReference>
<dbReference type="VEuPathDB" id="TriTrypDB:TCDM_01648"/>
<dbReference type="VEuPathDB" id="TriTrypDB:TcYC6_0071920"/>
<dbReference type="VEuPathDB" id="TriTrypDB:TcBrA4_0059560"/>
<dbReference type="VEuPathDB" id="TriTrypDB:C3747_1g393"/>
<name>A0A2V2XWS1_TRYCR</name>
<keyword evidence="1" id="KW-0677">Repeat</keyword>
<evidence type="ECO:0000256" key="1">
    <source>
        <dbReference type="ARBA" id="ARBA00022737"/>
    </source>
</evidence>
<dbReference type="VEuPathDB" id="TriTrypDB:TcG_06486"/>
<dbReference type="VEuPathDB" id="TriTrypDB:TcCL_ESM00387"/>
<evidence type="ECO:0000256" key="3">
    <source>
        <dbReference type="PROSITE-ProRule" id="PRU00023"/>
    </source>
</evidence>
<dbReference type="VEuPathDB" id="TriTrypDB:C4B63_2g355"/>
<dbReference type="VEuPathDB" id="TriTrypDB:TCSYLVIO_005636"/>
<dbReference type="Proteomes" id="UP000246078">
    <property type="component" value="Unassembled WGS sequence"/>
</dbReference>
<protein>
    <submittedName>
        <fullName evidence="4">Uncharacterized protein</fullName>
    </submittedName>
</protein>
<dbReference type="InterPro" id="IPR027417">
    <property type="entry name" value="P-loop_NTPase"/>
</dbReference>
<reference evidence="4 5" key="1">
    <citation type="journal article" date="2018" name="Microb. Genom.">
        <title>Expanding an expanded genome: long-read sequencing of Trypanosoma cruzi.</title>
        <authorList>
            <person name="Berna L."/>
            <person name="Rodriguez M."/>
            <person name="Chiribao M.L."/>
            <person name="Parodi-Talice A."/>
            <person name="Pita S."/>
            <person name="Rijo G."/>
            <person name="Alvarez-Valin F."/>
            <person name="Robello C."/>
        </authorList>
    </citation>
    <scope>NUCLEOTIDE SEQUENCE [LARGE SCALE GENOMIC DNA]</scope>
    <source>
        <strain evidence="4 5">TCC</strain>
    </source>
</reference>
<accession>A0A2V2XWS1</accession>
<feature type="repeat" description="ANK" evidence="3">
    <location>
        <begin position="257"/>
        <end position="289"/>
    </location>
</feature>
<proteinExistence type="predicted"/>
<dbReference type="PANTHER" id="PTHR24171">
    <property type="entry name" value="ANKYRIN REPEAT DOMAIN-CONTAINING PROTEIN 39-RELATED"/>
    <property type="match status" value="1"/>
</dbReference>
<dbReference type="VEuPathDB" id="TriTrypDB:BCY84_14519"/>
<evidence type="ECO:0000313" key="5">
    <source>
        <dbReference type="Proteomes" id="UP000246078"/>
    </source>
</evidence>
<dbReference type="VEuPathDB" id="TriTrypDB:TcCLB.510431.20"/>
<dbReference type="AlphaFoldDB" id="A0A2V2XWS1"/>
<comment type="caution">
    <text evidence="4">The sequence shown here is derived from an EMBL/GenBank/DDBJ whole genome shotgun (WGS) entry which is preliminary data.</text>
</comment>
<evidence type="ECO:0000313" key="4">
    <source>
        <dbReference type="EMBL" id="PWV22204.1"/>
    </source>
</evidence>
<dbReference type="PROSITE" id="PS50088">
    <property type="entry name" value="ANK_REPEAT"/>
    <property type="match status" value="1"/>
</dbReference>